<keyword evidence="3" id="KW-0863">Zinc-finger</keyword>
<dbReference type="AlphaFoldDB" id="A0A8X7P3N5"/>
<protein>
    <recommendedName>
        <fullName evidence="5">Phorbol-ester/DAG-type domain-containing protein</fullName>
    </recommendedName>
</protein>
<evidence type="ECO:0000313" key="7">
    <source>
        <dbReference type="Proteomes" id="UP000886595"/>
    </source>
</evidence>
<dbReference type="PANTHER" id="PTHR32410:SF209">
    <property type="entry name" value="CYSTEINE_HISTIDINE-RICH C1 DOMAIN FAMILY PROTEIN"/>
    <property type="match status" value="1"/>
</dbReference>
<dbReference type="InterPro" id="IPR054483">
    <property type="entry name" value="DC1-like_CT"/>
</dbReference>
<dbReference type="Pfam" id="PF03107">
    <property type="entry name" value="C1_2"/>
    <property type="match status" value="5"/>
</dbReference>
<keyword evidence="1" id="KW-0479">Metal-binding</keyword>
<keyword evidence="2" id="KW-0677">Repeat</keyword>
<dbReference type="SUPFAM" id="SSF57889">
    <property type="entry name" value="Cysteine-rich domain"/>
    <property type="match status" value="5"/>
</dbReference>
<evidence type="ECO:0000313" key="6">
    <source>
        <dbReference type="EMBL" id="KAG2243338.1"/>
    </source>
</evidence>
<evidence type="ECO:0000256" key="1">
    <source>
        <dbReference type="ARBA" id="ARBA00022723"/>
    </source>
</evidence>
<dbReference type="GO" id="GO:0008270">
    <property type="term" value="F:zinc ion binding"/>
    <property type="evidence" value="ECO:0007669"/>
    <property type="project" value="UniProtKB-KW"/>
</dbReference>
<dbReference type="InterPro" id="IPR004146">
    <property type="entry name" value="DC1"/>
</dbReference>
<dbReference type="InterPro" id="IPR001965">
    <property type="entry name" value="Znf_PHD"/>
</dbReference>
<evidence type="ECO:0000256" key="2">
    <source>
        <dbReference type="ARBA" id="ARBA00022737"/>
    </source>
</evidence>
<dbReference type="PANTHER" id="PTHR32410">
    <property type="entry name" value="CYSTEINE/HISTIDINE-RICH C1 DOMAIN FAMILY PROTEIN"/>
    <property type="match status" value="1"/>
</dbReference>
<accession>A0A8X7P3N5</accession>
<dbReference type="SMART" id="SM00249">
    <property type="entry name" value="PHD"/>
    <property type="match status" value="4"/>
</dbReference>
<evidence type="ECO:0000256" key="4">
    <source>
        <dbReference type="ARBA" id="ARBA00022833"/>
    </source>
</evidence>
<feature type="domain" description="Phorbol-ester/DAG-type" evidence="5">
    <location>
        <begin position="172"/>
        <end position="216"/>
    </location>
</feature>
<dbReference type="OrthoDB" id="1020774at2759"/>
<dbReference type="Pfam" id="PF22926">
    <property type="entry name" value="C1-like_CT"/>
    <property type="match status" value="1"/>
</dbReference>
<comment type="caution">
    <text evidence="6">The sequence shown here is derived from an EMBL/GenBank/DDBJ whole genome shotgun (WGS) entry which is preliminary data.</text>
</comment>
<organism evidence="6 7">
    <name type="scientific">Brassica carinata</name>
    <name type="common">Ethiopian mustard</name>
    <name type="synonym">Abyssinian cabbage</name>
    <dbReference type="NCBI Taxonomy" id="52824"/>
    <lineage>
        <taxon>Eukaryota</taxon>
        <taxon>Viridiplantae</taxon>
        <taxon>Streptophyta</taxon>
        <taxon>Embryophyta</taxon>
        <taxon>Tracheophyta</taxon>
        <taxon>Spermatophyta</taxon>
        <taxon>Magnoliopsida</taxon>
        <taxon>eudicotyledons</taxon>
        <taxon>Gunneridae</taxon>
        <taxon>Pentapetalae</taxon>
        <taxon>rosids</taxon>
        <taxon>malvids</taxon>
        <taxon>Brassicales</taxon>
        <taxon>Brassicaceae</taxon>
        <taxon>Brassiceae</taxon>
        <taxon>Brassica</taxon>
    </lineage>
</organism>
<keyword evidence="7" id="KW-1185">Reference proteome</keyword>
<keyword evidence="4" id="KW-0862">Zinc</keyword>
<name>A0A8X7P3N5_BRACI</name>
<proteinExistence type="predicted"/>
<gene>
    <name evidence="6" type="ORF">Bca52824_094822</name>
</gene>
<dbReference type="PROSITE" id="PS50081">
    <property type="entry name" value="ZF_DAG_PE_2"/>
    <property type="match status" value="1"/>
</dbReference>
<evidence type="ECO:0000256" key="3">
    <source>
        <dbReference type="ARBA" id="ARBA00022771"/>
    </source>
</evidence>
<dbReference type="InterPro" id="IPR002219">
    <property type="entry name" value="PKC_DAG/PE"/>
</dbReference>
<dbReference type="Proteomes" id="UP000886595">
    <property type="component" value="Unassembled WGS sequence"/>
</dbReference>
<dbReference type="InterPro" id="IPR053192">
    <property type="entry name" value="Vacuole_Formation_Reg"/>
</dbReference>
<sequence length="592" mass="68794">MDPRNHVPSCHFLCPKERYEKDKENTKPAKSNGNSFQFNYRIVKTSCFNENSNNLHSLFHRSKKEGEEILYNICENCHRKIETDTYYFCSYCNGAYHKECVEAPSIYHSSDHPKHPLQLLWSDTYPNSYCFHCQGYSFSCLLYYCVICDFALHVICSRKPTSLTRTIDNLKRHKHTLHYFPRKSTVACDVCGLVDDDYSHLLYACLLCDFFVHKRCIDLPYVIKVSRHNHRLAFTPSNPFKESADCGVCYQKIDVNYGEYSCVKGCVYAMHSRCALRYDVSDRKELEGEPEETYENTKMFEDKGDGVILHQSHPCHQIKLEKQLHDESKRCQACMLPFCDDGNVYRCTKSCDFILHESCAYIPGVKQSMLHVHPLVLELGTSTTSFFWCWKCERRSCGFAYVCPIEGCHLKLDTLCASICLPFNHYSHPHPLSITFELGTNAWCSICGSLRELPLDCVECSFVLCFRCATLPHKAKYKHDEHLLVFYKEYADECYWCEICEEDIFPQKGLYACNECEVTLHVDCLLGRDPYIKSGQTVDLWGKTLHFLSITDPVRPICKACKRRCLYKIKIETSYGDLFCSITCYSQYFWPS</sequence>
<dbReference type="InterPro" id="IPR046349">
    <property type="entry name" value="C1-like_sf"/>
</dbReference>
<reference evidence="6 7" key="1">
    <citation type="submission" date="2020-02" db="EMBL/GenBank/DDBJ databases">
        <authorList>
            <person name="Ma Q."/>
            <person name="Huang Y."/>
            <person name="Song X."/>
            <person name="Pei D."/>
        </authorList>
    </citation>
    <scope>NUCLEOTIDE SEQUENCE [LARGE SCALE GENOMIC DNA]</scope>
    <source>
        <strain evidence="6">Sxm20200214</strain>
        <tissue evidence="6">Leaf</tissue>
    </source>
</reference>
<evidence type="ECO:0000259" key="5">
    <source>
        <dbReference type="PROSITE" id="PS50081"/>
    </source>
</evidence>
<dbReference type="EMBL" id="JAAMPC010000217">
    <property type="protein sequence ID" value="KAG2243338.1"/>
    <property type="molecule type" value="Genomic_DNA"/>
</dbReference>